<feature type="region of interest" description="Disordered" evidence="1">
    <location>
        <begin position="48"/>
        <end position="98"/>
    </location>
</feature>
<evidence type="ECO:0000313" key="3">
    <source>
        <dbReference type="Proteomes" id="UP000054279"/>
    </source>
</evidence>
<dbReference type="Proteomes" id="UP000054279">
    <property type="component" value="Unassembled WGS sequence"/>
</dbReference>
<name>A0A0C9V156_SPHS4</name>
<keyword evidence="3" id="KW-1185">Reference proteome</keyword>
<sequence>MSTTETRPTTPECGCAVNADGSLKETHEIEFLFSPSAEERSLLQALAGDAADTATSPAPTNYDTLTVTDEEETAGQWMRTRSAAKAAESIRSGGPMPP</sequence>
<proteinExistence type="predicted"/>
<dbReference type="HOGENOM" id="CLU_2334979_0_0_1"/>
<organism evidence="2 3">
    <name type="scientific">Sphaerobolus stellatus (strain SS14)</name>
    <dbReference type="NCBI Taxonomy" id="990650"/>
    <lineage>
        <taxon>Eukaryota</taxon>
        <taxon>Fungi</taxon>
        <taxon>Dikarya</taxon>
        <taxon>Basidiomycota</taxon>
        <taxon>Agaricomycotina</taxon>
        <taxon>Agaricomycetes</taxon>
        <taxon>Phallomycetidae</taxon>
        <taxon>Geastrales</taxon>
        <taxon>Sphaerobolaceae</taxon>
        <taxon>Sphaerobolus</taxon>
    </lineage>
</organism>
<dbReference type="EMBL" id="KN837245">
    <property type="protein sequence ID" value="KIJ31311.1"/>
    <property type="molecule type" value="Genomic_DNA"/>
</dbReference>
<dbReference type="AlphaFoldDB" id="A0A0C9V156"/>
<accession>A0A0C9V156</accession>
<protein>
    <submittedName>
        <fullName evidence="2">Uncharacterized protein</fullName>
    </submittedName>
</protein>
<feature type="compositionally biased region" description="Low complexity" evidence="1">
    <location>
        <begin position="48"/>
        <end position="60"/>
    </location>
</feature>
<evidence type="ECO:0000256" key="1">
    <source>
        <dbReference type="SAM" id="MobiDB-lite"/>
    </source>
</evidence>
<gene>
    <name evidence="2" type="ORF">M422DRAFT_267123</name>
</gene>
<reference evidence="2 3" key="1">
    <citation type="submission" date="2014-06" db="EMBL/GenBank/DDBJ databases">
        <title>Evolutionary Origins and Diversification of the Mycorrhizal Mutualists.</title>
        <authorList>
            <consortium name="DOE Joint Genome Institute"/>
            <consortium name="Mycorrhizal Genomics Consortium"/>
            <person name="Kohler A."/>
            <person name="Kuo A."/>
            <person name="Nagy L.G."/>
            <person name="Floudas D."/>
            <person name="Copeland A."/>
            <person name="Barry K.W."/>
            <person name="Cichocki N."/>
            <person name="Veneault-Fourrey C."/>
            <person name="LaButti K."/>
            <person name="Lindquist E.A."/>
            <person name="Lipzen A."/>
            <person name="Lundell T."/>
            <person name="Morin E."/>
            <person name="Murat C."/>
            <person name="Riley R."/>
            <person name="Ohm R."/>
            <person name="Sun H."/>
            <person name="Tunlid A."/>
            <person name="Henrissat B."/>
            <person name="Grigoriev I.V."/>
            <person name="Hibbett D.S."/>
            <person name="Martin F."/>
        </authorList>
    </citation>
    <scope>NUCLEOTIDE SEQUENCE [LARGE SCALE GENOMIC DNA]</scope>
    <source>
        <strain evidence="2 3">SS14</strain>
    </source>
</reference>
<evidence type="ECO:0000313" key="2">
    <source>
        <dbReference type="EMBL" id="KIJ31311.1"/>
    </source>
</evidence>